<dbReference type="EMBL" id="LAZR01016107">
    <property type="protein sequence ID" value="KKM05934.1"/>
    <property type="molecule type" value="Genomic_DNA"/>
</dbReference>
<name>A0A0F9H4H4_9ZZZZ</name>
<sequence>MNENEKLDPEIAELLGIQADEKDVTIDSAPAPSSAPKPAAGVTKPTSGSGKNKINLRSVLTDKDPYSKIIGKTGEKGTRFNELLSKFLKTTRKEEKSMYRERLIPAYWNMITSLIDNLFYEPTDERLSLYRYGLLNNTFIDEEQQNILINMNNNDVFEDGYFVDEWLTEVGNGNISSSSVDETKKGKKSTPSAIKAKLERKSGSKEAELANMKQKIEHHLLYEKNLKSCVEIVIKHNMAPGLQGIIAHYSPEQKKALVQMQEIIKTLIKSDRELDNGYRTLLSLENEIKTLESSGLHETLEVDSKAVSEEFMTIHQMIKMTVGRQGNHFPFLIKYYMPKSEMEICTKNSLKIFLDEVEKIDPGIFKRKYKQEEHRIVPRFIIVPSYGSFGICWEPFERRNKATGKGRISIPMFPRELKTAVLYALGDLRWQVAKEKALHYWMEEGLTGHYYEYSQNTKLKGDLKQAFIQDYILWIKFESQGMQKLNKDVRTIFWRYIPFTQELKDVLKNRGYYYSELYKKDQTRTMSRGY</sequence>
<organism evidence="2">
    <name type="scientific">marine sediment metagenome</name>
    <dbReference type="NCBI Taxonomy" id="412755"/>
    <lineage>
        <taxon>unclassified sequences</taxon>
        <taxon>metagenomes</taxon>
        <taxon>ecological metagenomes</taxon>
    </lineage>
</organism>
<feature type="compositionally biased region" description="Low complexity" evidence="1">
    <location>
        <begin position="28"/>
        <end position="40"/>
    </location>
</feature>
<evidence type="ECO:0000256" key="1">
    <source>
        <dbReference type="SAM" id="MobiDB-lite"/>
    </source>
</evidence>
<evidence type="ECO:0000313" key="2">
    <source>
        <dbReference type="EMBL" id="KKM05934.1"/>
    </source>
</evidence>
<reference evidence="2" key="1">
    <citation type="journal article" date="2015" name="Nature">
        <title>Complex archaea that bridge the gap between prokaryotes and eukaryotes.</title>
        <authorList>
            <person name="Spang A."/>
            <person name="Saw J.H."/>
            <person name="Jorgensen S.L."/>
            <person name="Zaremba-Niedzwiedzka K."/>
            <person name="Martijn J."/>
            <person name="Lind A.E."/>
            <person name="van Eijk R."/>
            <person name="Schleper C."/>
            <person name="Guy L."/>
            <person name="Ettema T.J."/>
        </authorList>
    </citation>
    <scope>NUCLEOTIDE SEQUENCE</scope>
</reference>
<accession>A0A0F9H4H4</accession>
<proteinExistence type="predicted"/>
<dbReference type="AlphaFoldDB" id="A0A0F9H4H4"/>
<feature type="region of interest" description="Disordered" evidence="1">
    <location>
        <begin position="22"/>
        <end position="55"/>
    </location>
</feature>
<gene>
    <name evidence="2" type="ORF">LCGC14_1749070</name>
</gene>
<protein>
    <submittedName>
        <fullName evidence="2">Uncharacterized protein</fullName>
    </submittedName>
</protein>
<comment type="caution">
    <text evidence="2">The sequence shown here is derived from an EMBL/GenBank/DDBJ whole genome shotgun (WGS) entry which is preliminary data.</text>
</comment>